<dbReference type="OrthoDB" id="5295396at2"/>
<dbReference type="RefSeq" id="WP_114401710.1">
    <property type="nucleotide sequence ID" value="NZ_QPGB01000001.1"/>
</dbReference>
<dbReference type="InterPro" id="IPR000620">
    <property type="entry name" value="EamA_dom"/>
</dbReference>
<dbReference type="Proteomes" id="UP000252357">
    <property type="component" value="Unassembled WGS sequence"/>
</dbReference>
<evidence type="ECO:0000256" key="6">
    <source>
        <dbReference type="SAM" id="Phobius"/>
    </source>
</evidence>
<feature type="domain" description="EamA" evidence="7">
    <location>
        <begin position="159"/>
        <end position="296"/>
    </location>
</feature>
<protein>
    <submittedName>
        <fullName evidence="8">DMT family transporter</fullName>
    </submittedName>
</protein>
<dbReference type="EMBL" id="QPGB01000001">
    <property type="protein sequence ID" value="RCS59560.1"/>
    <property type="molecule type" value="Genomic_DNA"/>
</dbReference>
<evidence type="ECO:0000259" key="7">
    <source>
        <dbReference type="Pfam" id="PF00892"/>
    </source>
</evidence>
<sequence>MQRREYLSAIASLLTGATIWGLIWFPYRFLAQQGISGTLASALTYSIGLMLAASLYTCLCWRLPAYRAERFFSWPLLGLGLAVGLTNVSFVWATIHGAVLRVVLLFYLCPVWTAFFAHFLLREPITPRGVWVILLGLFGALVMLWQPDQGWPFPQTLAEWVGLGAGIMFALSNVLLRKIRQPTRELKTCWVLLGCALVGLVGAAVEGGAKPALSIAIPHSVTALVLVCLLLLGGVLVLANWVVQFGIERLPANKVAVIYLFELIVAGASGWLLAAEHFGWQEFAGACLIACASVLAARE</sequence>
<feature type="transmembrane region" description="Helical" evidence="6">
    <location>
        <begin position="39"/>
        <end position="59"/>
    </location>
</feature>
<feature type="domain" description="EamA" evidence="7">
    <location>
        <begin position="8"/>
        <end position="144"/>
    </location>
</feature>
<feature type="transmembrane region" description="Helical" evidence="6">
    <location>
        <begin position="157"/>
        <end position="176"/>
    </location>
</feature>
<feature type="transmembrane region" description="Helical" evidence="6">
    <location>
        <begin position="7"/>
        <end position="27"/>
    </location>
</feature>
<dbReference type="Pfam" id="PF00892">
    <property type="entry name" value="EamA"/>
    <property type="match status" value="2"/>
</dbReference>
<dbReference type="PANTHER" id="PTHR32322:SF2">
    <property type="entry name" value="EAMA DOMAIN-CONTAINING PROTEIN"/>
    <property type="match status" value="1"/>
</dbReference>
<keyword evidence="3 6" id="KW-0812">Transmembrane</keyword>
<evidence type="ECO:0000313" key="8">
    <source>
        <dbReference type="EMBL" id="RCS59560.1"/>
    </source>
</evidence>
<keyword evidence="5 6" id="KW-0472">Membrane</keyword>
<comment type="caution">
    <text evidence="8">The sequence shown here is derived from an EMBL/GenBank/DDBJ whole genome shotgun (WGS) entry which is preliminary data.</text>
</comment>
<reference evidence="8 9" key="1">
    <citation type="journal article" date="2018" name="Int. J. Syst. Evol. Microbiol.">
        <title>Parvibium lacunae gen. nov., sp. nov., a new member of the family Alcaligenaceae isolated from a freshwater pond.</title>
        <authorList>
            <person name="Chen W.M."/>
            <person name="Xie P.B."/>
            <person name="Hsu M.Y."/>
            <person name="Sheu S.Y."/>
        </authorList>
    </citation>
    <scope>NUCLEOTIDE SEQUENCE [LARGE SCALE GENOMIC DNA]</scope>
    <source>
        <strain evidence="8 9">KMB9</strain>
    </source>
</reference>
<feature type="transmembrane region" description="Helical" evidence="6">
    <location>
        <begin position="255"/>
        <end position="274"/>
    </location>
</feature>
<dbReference type="AlphaFoldDB" id="A0A368L7C0"/>
<feature type="transmembrane region" description="Helical" evidence="6">
    <location>
        <begin position="71"/>
        <end position="92"/>
    </location>
</feature>
<feature type="transmembrane region" description="Helical" evidence="6">
    <location>
        <begin position="98"/>
        <end position="121"/>
    </location>
</feature>
<evidence type="ECO:0000256" key="4">
    <source>
        <dbReference type="ARBA" id="ARBA00022989"/>
    </source>
</evidence>
<gene>
    <name evidence="8" type="ORF">DU000_02225</name>
</gene>
<name>A0A368L7C0_9BURK</name>
<evidence type="ECO:0000256" key="1">
    <source>
        <dbReference type="ARBA" id="ARBA00004141"/>
    </source>
</evidence>
<evidence type="ECO:0000256" key="5">
    <source>
        <dbReference type="ARBA" id="ARBA00023136"/>
    </source>
</evidence>
<dbReference type="PANTHER" id="PTHR32322">
    <property type="entry name" value="INNER MEMBRANE TRANSPORTER"/>
    <property type="match status" value="1"/>
</dbReference>
<evidence type="ECO:0000256" key="3">
    <source>
        <dbReference type="ARBA" id="ARBA00022692"/>
    </source>
</evidence>
<feature type="transmembrane region" description="Helical" evidence="6">
    <location>
        <begin position="128"/>
        <end position="145"/>
    </location>
</feature>
<dbReference type="InterPro" id="IPR050638">
    <property type="entry name" value="AA-Vitamin_Transporters"/>
</dbReference>
<keyword evidence="4 6" id="KW-1133">Transmembrane helix</keyword>
<comment type="subcellular location">
    <subcellularLocation>
        <location evidence="1">Membrane</location>
        <topology evidence="1">Multi-pass membrane protein</topology>
    </subcellularLocation>
</comment>
<dbReference type="GO" id="GO:0016020">
    <property type="term" value="C:membrane"/>
    <property type="evidence" value="ECO:0007669"/>
    <property type="project" value="UniProtKB-SubCell"/>
</dbReference>
<feature type="transmembrane region" description="Helical" evidence="6">
    <location>
        <begin position="188"/>
        <end position="209"/>
    </location>
</feature>
<dbReference type="InterPro" id="IPR037185">
    <property type="entry name" value="EmrE-like"/>
</dbReference>
<feature type="transmembrane region" description="Helical" evidence="6">
    <location>
        <begin position="280"/>
        <end position="297"/>
    </location>
</feature>
<evidence type="ECO:0000313" key="9">
    <source>
        <dbReference type="Proteomes" id="UP000252357"/>
    </source>
</evidence>
<accession>A0A368L7C0</accession>
<dbReference type="SUPFAM" id="SSF103481">
    <property type="entry name" value="Multidrug resistance efflux transporter EmrE"/>
    <property type="match status" value="2"/>
</dbReference>
<keyword evidence="9" id="KW-1185">Reference proteome</keyword>
<feature type="transmembrane region" description="Helical" evidence="6">
    <location>
        <begin position="221"/>
        <end position="243"/>
    </location>
</feature>
<proteinExistence type="inferred from homology"/>
<organism evidence="8 9">
    <name type="scientific">Parvibium lacunae</name>
    <dbReference type="NCBI Taxonomy" id="1888893"/>
    <lineage>
        <taxon>Bacteria</taxon>
        <taxon>Pseudomonadati</taxon>
        <taxon>Pseudomonadota</taxon>
        <taxon>Betaproteobacteria</taxon>
        <taxon>Burkholderiales</taxon>
        <taxon>Alcaligenaceae</taxon>
        <taxon>Parvibium</taxon>
    </lineage>
</organism>
<comment type="similarity">
    <text evidence="2">Belongs to the EamA transporter family.</text>
</comment>
<evidence type="ECO:0000256" key="2">
    <source>
        <dbReference type="ARBA" id="ARBA00007362"/>
    </source>
</evidence>